<keyword evidence="3" id="KW-0762">Sugar transport</keyword>
<protein>
    <submittedName>
        <fullName evidence="9">UAA transporter</fullName>
    </submittedName>
</protein>
<keyword evidence="4 8" id="KW-0812">Transmembrane</keyword>
<evidence type="ECO:0000256" key="1">
    <source>
        <dbReference type="ARBA" id="ARBA00004127"/>
    </source>
</evidence>
<dbReference type="InterPro" id="IPR037185">
    <property type="entry name" value="EmrE-like"/>
</dbReference>
<evidence type="ECO:0000256" key="5">
    <source>
        <dbReference type="ARBA" id="ARBA00022989"/>
    </source>
</evidence>
<keyword evidence="10" id="KW-1185">Reference proteome</keyword>
<keyword evidence="6 8" id="KW-0472">Membrane</keyword>
<feature type="transmembrane region" description="Helical" evidence="8">
    <location>
        <begin position="169"/>
        <end position="187"/>
    </location>
</feature>
<accession>A0A9P6ETS0</accession>
<sequence>MPPRQRVANGKRATDPKPSGISSSPVESKGKRVSLSAVVPVAFDFYNALALVFGGCCSNVLTYEQLLLMNPGIGSALTFSQMLFIALQSLPSFLTLSESGIPRLKPRQVPLRQWALQVLVFTTGSLLNNWAFAYKVPLTILIVFRSGGLPISILFGYFVNKKRYSMRQILSVFVVFTGVILVTLSKSPNSTDSKVPRAMAQEELRKYLLGISMMAVSLLCTGLLGVLQERTYQRYGPCWKEGVFYTHFLSLPAFFFLREDIKRGFVSLSSATSHSAIYSYAVLFGNLLSQLICVSGVNQLSSQVSSVSTNVVLTVRKAISLCLSVWWFGNEWNAQLGLGAAMVFFGSLLYTLNPGVSNKKV</sequence>
<evidence type="ECO:0000256" key="3">
    <source>
        <dbReference type="ARBA" id="ARBA00022597"/>
    </source>
</evidence>
<dbReference type="GO" id="GO:0000139">
    <property type="term" value="C:Golgi membrane"/>
    <property type="evidence" value="ECO:0007669"/>
    <property type="project" value="TreeGrafter"/>
</dbReference>
<dbReference type="GO" id="GO:0005789">
    <property type="term" value="C:endoplasmic reticulum membrane"/>
    <property type="evidence" value="ECO:0007669"/>
    <property type="project" value="TreeGrafter"/>
</dbReference>
<dbReference type="GO" id="GO:0005462">
    <property type="term" value="F:UDP-N-acetylglucosamine transmembrane transporter activity"/>
    <property type="evidence" value="ECO:0007669"/>
    <property type="project" value="TreeGrafter"/>
</dbReference>
<feature type="transmembrane region" description="Helical" evidence="8">
    <location>
        <begin position="73"/>
        <end position="94"/>
    </location>
</feature>
<dbReference type="GO" id="GO:0005464">
    <property type="term" value="F:UDP-xylose transmembrane transporter activity"/>
    <property type="evidence" value="ECO:0007669"/>
    <property type="project" value="TreeGrafter"/>
</dbReference>
<dbReference type="OrthoDB" id="999962at2759"/>
<dbReference type="Pfam" id="PF08449">
    <property type="entry name" value="UAA"/>
    <property type="match status" value="1"/>
</dbReference>
<evidence type="ECO:0000256" key="2">
    <source>
        <dbReference type="ARBA" id="ARBA00022448"/>
    </source>
</evidence>
<evidence type="ECO:0000313" key="10">
    <source>
        <dbReference type="Proteomes" id="UP000807306"/>
    </source>
</evidence>
<comment type="caution">
    <text evidence="9">The sequence shown here is derived from an EMBL/GenBank/DDBJ whole genome shotgun (WGS) entry which is preliminary data.</text>
</comment>
<dbReference type="PANTHER" id="PTHR10778">
    <property type="entry name" value="SOLUTE CARRIER FAMILY 35 MEMBER B"/>
    <property type="match status" value="1"/>
</dbReference>
<name>A0A9P6ETS0_9AGAR</name>
<evidence type="ECO:0000256" key="8">
    <source>
        <dbReference type="SAM" id="Phobius"/>
    </source>
</evidence>
<evidence type="ECO:0000256" key="6">
    <source>
        <dbReference type="ARBA" id="ARBA00023136"/>
    </source>
</evidence>
<feature type="transmembrane region" description="Helical" evidence="8">
    <location>
        <begin position="207"/>
        <end position="227"/>
    </location>
</feature>
<reference evidence="9" key="1">
    <citation type="submission" date="2020-11" db="EMBL/GenBank/DDBJ databases">
        <authorList>
            <consortium name="DOE Joint Genome Institute"/>
            <person name="Ahrendt S."/>
            <person name="Riley R."/>
            <person name="Andreopoulos W."/>
            <person name="Labutti K."/>
            <person name="Pangilinan J."/>
            <person name="Ruiz-Duenas F.J."/>
            <person name="Barrasa J.M."/>
            <person name="Sanchez-Garcia M."/>
            <person name="Camarero S."/>
            <person name="Miyauchi S."/>
            <person name="Serrano A."/>
            <person name="Linde D."/>
            <person name="Babiker R."/>
            <person name="Drula E."/>
            <person name="Ayuso-Fernandez I."/>
            <person name="Pacheco R."/>
            <person name="Padilla G."/>
            <person name="Ferreira P."/>
            <person name="Barriuso J."/>
            <person name="Kellner H."/>
            <person name="Castanera R."/>
            <person name="Alfaro M."/>
            <person name="Ramirez L."/>
            <person name="Pisabarro A.G."/>
            <person name="Kuo A."/>
            <person name="Tritt A."/>
            <person name="Lipzen A."/>
            <person name="He G."/>
            <person name="Yan M."/>
            <person name="Ng V."/>
            <person name="Cullen D."/>
            <person name="Martin F."/>
            <person name="Rosso M.-N."/>
            <person name="Henrissat B."/>
            <person name="Hibbett D."/>
            <person name="Martinez A.T."/>
            <person name="Grigoriev I.V."/>
        </authorList>
    </citation>
    <scope>NUCLEOTIDE SEQUENCE</scope>
    <source>
        <strain evidence="9">CBS 506.95</strain>
    </source>
</reference>
<proteinExistence type="predicted"/>
<dbReference type="SUPFAM" id="SSF103481">
    <property type="entry name" value="Multidrug resistance efflux transporter EmrE"/>
    <property type="match status" value="1"/>
</dbReference>
<keyword evidence="5 8" id="KW-1133">Transmembrane helix</keyword>
<feature type="transmembrane region" description="Helical" evidence="8">
    <location>
        <begin position="138"/>
        <end position="157"/>
    </location>
</feature>
<dbReference type="PANTHER" id="PTHR10778:SF4">
    <property type="entry name" value="NUCLEOTIDE SUGAR TRANSPORTER SLC35B4"/>
    <property type="match status" value="1"/>
</dbReference>
<evidence type="ECO:0000313" key="9">
    <source>
        <dbReference type="EMBL" id="KAF9534519.1"/>
    </source>
</evidence>
<feature type="transmembrane region" description="Helical" evidence="8">
    <location>
        <begin position="334"/>
        <end position="352"/>
    </location>
</feature>
<feature type="region of interest" description="Disordered" evidence="7">
    <location>
        <begin position="1"/>
        <end position="27"/>
    </location>
</feature>
<dbReference type="AlphaFoldDB" id="A0A9P6ETS0"/>
<comment type="subcellular location">
    <subcellularLocation>
        <location evidence="1">Endomembrane system</location>
        <topology evidence="1">Multi-pass membrane protein</topology>
    </subcellularLocation>
</comment>
<gene>
    <name evidence="9" type="ORF">CPB83DRAFT_844359</name>
</gene>
<organism evidence="9 10">
    <name type="scientific">Crepidotus variabilis</name>
    <dbReference type="NCBI Taxonomy" id="179855"/>
    <lineage>
        <taxon>Eukaryota</taxon>
        <taxon>Fungi</taxon>
        <taxon>Dikarya</taxon>
        <taxon>Basidiomycota</taxon>
        <taxon>Agaricomycotina</taxon>
        <taxon>Agaricomycetes</taxon>
        <taxon>Agaricomycetidae</taxon>
        <taxon>Agaricales</taxon>
        <taxon>Agaricineae</taxon>
        <taxon>Crepidotaceae</taxon>
        <taxon>Crepidotus</taxon>
    </lineage>
</organism>
<dbReference type="InterPro" id="IPR013657">
    <property type="entry name" value="SCL35B1-4/HUT1"/>
</dbReference>
<keyword evidence="2" id="KW-0813">Transport</keyword>
<feature type="transmembrane region" description="Helical" evidence="8">
    <location>
        <begin position="277"/>
        <end position="297"/>
    </location>
</feature>
<dbReference type="Proteomes" id="UP000807306">
    <property type="component" value="Unassembled WGS sequence"/>
</dbReference>
<dbReference type="EMBL" id="MU157826">
    <property type="protein sequence ID" value="KAF9534519.1"/>
    <property type="molecule type" value="Genomic_DNA"/>
</dbReference>
<evidence type="ECO:0000256" key="7">
    <source>
        <dbReference type="SAM" id="MobiDB-lite"/>
    </source>
</evidence>
<evidence type="ECO:0000256" key="4">
    <source>
        <dbReference type="ARBA" id="ARBA00022692"/>
    </source>
</evidence>